<protein>
    <submittedName>
        <fullName evidence="2">Uncharacterized protein</fullName>
    </submittedName>
</protein>
<gene>
    <name evidence="2" type="ORF">PA7_29310</name>
</gene>
<evidence type="ECO:0000313" key="2">
    <source>
        <dbReference type="EMBL" id="GEL19094.1"/>
    </source>
</evidence>
<feature type="compositionally biased region" description="Low complexity" evidence="1">
    <location>
        <begin position="49"/>
        <end position="63"/>
    </location>
</feature>
<reference evidence="2 3" key="1">
    <citation type="submission" date="2019-07" db="EMBL/GenBank/DDBJ databases">
        <title>Whole genome shotgun sequence of Pseudonocardia asaccharolytica NBRC 16224.</title>
        <authorList>
            <person name="Hosoyama A."/>
            <person name="Uohara A."/>
            <person name="Ohji S."/>
            <person name="Ichikawa N."/>
        </authorList>
    </citation>
    <scope>NUCLEOTIDE SEQUENCE [LARGE SCALE GENOMIC DNA]</scope>
    <source>
        <strain evidence="2 3">NBRC 16224</strain>
    </source>
</reference>
<comment type="caution">
    <text evidence="2">The sequence shown here is derived from an EMBL/GenBank/DDBJ whole genome shotgun (WGS) entry which is preliminary data.</text>
</comment>
<keyword evidence="3" id="KW-1185">Reference proteome</keyword>
<feature type="region of interest" description="Disordered" evidence="1">
    <location>
        <begin position="43"/>
        <end position="102"/>
    </location>
</feature>
<dbReference type="Proteomes" id="UP000321328">
    <property type="component" value="Unassembled WGS sequence"/>
</dbReference>
<name>A0A511D665_9PSEU</name>
<dbReference type="AlphaFoldDB" id="A0A511D665"/>
<accession>A0A511D665</accession>
<proteinExistence type="predicted"/>
<dbReference type="EMBL" id="BJVI01000031">
    <property type="protein sequence ID" value="GEL19094.1"/>
    <property type="molecule type" value="Genomic_DNA"/>
</dbReference>
<sequence length="102" mass="10146">MGPDEEHIGVGGLVATVRESGRPSPSTSISTLGWVTLPISGRSAQGAMANPSSASAGRPAARTAADHQRRGEAHEHARHPATPTEPARPASSGAGAGAPPPT</sequence>
<feature type="region of interest" description="Disordered" evidence="1">
    <location>
        <begin position="1"/>
        <end position="31"/>
    </location>
</feature>
<feature type="compositionally biased region" description="Basic and acidic residues" evidence="1">
    <location>
        <begin position="64"/>
        <end position="75"/>
    </location>
</feature>
<evidence type="ECO:0000256" key="1">
    <source>
        <dbReference type="SAM" id="MobiDB-lite"/>
    </source>
</evidence>
<organism evidence="2 3">
    <name type="scientific">Pseudonocardia asaccharolytica DSM 44247 = NBRC 16224</name>
    <dbReference type="NCBI Taxonomy" id="1123024"/>
    <lineage>
        <taxon>Bacteria</taxon>
        <taxon>Bacillati</taxon>
        <taxon>Actinomycetota</taxon>
        <taxon>Actinomycetes</taxon>
        <taxon>Pseudonocardiales</taxon>
        <taxon>Pseudonocardiaceae</taxon>
        <taxon>Pseudonocardia</taxon>
    </lineage>
</organism>
<evidence type="ECO:0000313" key="3">
    <source>
        <dbReference type="Proteomes" id="UP000321328"/>
    </source>
</evidence>